<dbReference type="GO" id="GO:0006631">
    <property type="term" value="P:fatty acid metabolic process"/>
    <property type="evidence" value="ECO:0007669"/>
    <property type="project" value="TreeGrafter"/>
</dbReference>
<comment type="caution">
    <text evidence="5">The sequence shown here is derived from an EMBL/GenBank/DDBJ whole genome shotgun (WGS) entry which is preliminary data.</text>
</comment>
<dbReference type="InterPro" id="IPR025110">
    <property type="entry name" value="AMP-bd_C"/>
</dbReference>
<accession>A0AA94UCN5</accession>
<dbReference type="Gene3D" id="3.40.50.12780">
    <property type="entry name" value="N-terminal domain of ligase-like"/>
    <property type="match status" value="1"/>
</dbReference>
<evidence type="ECO:0000256" key="1">
    <source>
        <dbReference type="ARBA" id="ARBA00006432"/>
    </source>
</evidence>
<dbReference type="EMBL" id="POTM01000051">
    <property type="protein sequence ID" value="TLH64050.1"/>
    <property type="molecule type" value="Genomic_DNA"/>
</dbReference>
<dbReference type="GO" id="GO:0031956">
    <property type="term" value="F:medium-chain fatty acid-CoA ligase activity"/>
    <property type="evidence" value="ECO:0007669"/>
    <property type="project" value="TreeGrafter"/>
</dbReference>
<dbReference type="InterPro" id="IPR000873">
    <property type="entry name" value="AMP-dep_synth/lig_dom"/>
</dbReference>
<dbReference type="PANTHER" id="PTHR43201">
    <property type="entry name" value="ACYL-COA SYNTHETASE"/>
    <property type="match status" value="1"/>
</dbReference>
<dbReference type="Pfam" id="PF13193">
    <property type="entry name" value="AMP-binding_C"/>
    <property type="match status" value="1"/>
</dbReference>
<evidence type="ECO:0000313" key="6">
    <source>
        <dbReference type="Proteomes" id="UP000309984"/>
    </source>
</evidence>
<feature type="domain" description="AMP-binding enzyme C-terminal" evidence="4">
    <location>
        <begin position="437"/>
        <end position="511"/>
    </location>
</feature>
<dbReference type="AlphaFoldDB" id="A0AA94UCN5"/>
<evidence type="ECO:0000313" key="5">
    <source>
        <dbReference type="EMBL" id="TLH64050.1"/>
    </source>
</evidence>
<dbReference type="InterPro" id="IPR020845">
    <property type="entry name" value="AMP-binding_CS"/>
</dbReference>
<comment type="similarity">
    <text evidence="1">Belongs to the ATP-dependent AMP-binding enzyme family.</text>
</comment>
<organism evidence="5 6">
    <name type="scientific">Mycolicibacterium phocaicum</name>
    <dbReference type="NCBI Taxonomy" id="319706"/>
    <lineage>
        <taxon>Bacteria</taxon>
        <taxon>Bacillati</taxon>
        <taxon>Actinomycetota</taxon>
        <taxon>Actinomycetes</taxon>
        <taxon>Mycobacteriales</taxon>
        <taxon>Mycobacteriaceae</taxon>
        <taxon>Mycolicibacterium</taxon>
    </lineage>
</organism>
<dbReference type="CDD" id="cd17631">
    <property type="entry name" value="FACL_FadD13-like"/>
    <property type="match status" value="1"/>
</dbReference>
<proteinExistence type="inferred from homology"/>
<sequence length="532" mass="56625">MDAAYYDGGQNYGLGSWPWRRARIDAGAIALAQDDRQLTYGQLATRTAQLAASLIASGLPKGGRVAYLGPNDISAFEALFATGLAGAVFVPLNTRLAAREIAYMLDDSASSVLIVAPSHHQTINEIETFPTSLTTILSVNDSGFEPANTLSVAHLHYESFMATGRPAGTFPSVGFDDPCLILYTSGTTGAPKGAVLTHSNVMFNTINQLAHFDVTSTDRTLCIAPIFHVTGLGQVTLPTLFKGGQVLPVGRFDPAAVLSAIATDRITGFSAVPTILQMLCDHPDWPDTDLSSLRTVVYGGSPVQERVAVEWLRRGVPLLQGYGMTEAAAGVYMATEQTAAVRPTAIGVPHFFTDVAMIDNGRALPPRPGQSGELVVRGPHMFTGYWHRQDDTAAAFTDGGWYRSGDVIATGDDGLAAVVDRVKDIIISGGENIYPVEVEAALERIPGIASAAVVGVPDDKWGEVGLAYIVAQAPGFDEATVRTALGAELARYKIPKYFEVIEAIPRNATGKIRRTELRRSATEATTTSTSKP</sequence>
<dbReference type="InterPro" id="IPR042099">
    <property type="entry name" value="ANL_N_sf"/>
</dbReference>
<name>A0AA94UCN5_9MYCO</name>
<dbReference type="Proteomes" id="UP000309984">
    <property type="component" value="Unassembled WGS sequence"/>
</dbReference>
<dbReference type="InterPro" id="IPR045851">
    <property type="entry name" value="AMP-bd_C_sf"/>
</dbReference>
<reference evidence="5 6" key="1">
    <citation type="submission" date="2018-01" db="EMBL/GenBank/DDBJ databases">
        <title>Comparative genomics of Mycobacterium mucogenicum and Mycobacterium neoaurum clade members emphasizing tRNA and non-coding RNA.</title>
        <authorList>
            <person name="Behra P.R.K."/>
            <person name="Pettersson B.M.F."/>
            <person name="Das S."/>
            <person name="Dasgupta S."/>
            <person name="Kirsebom L.A."/>
        </authorList>
    </citation>
    <scope>NUCLEOTIDE SEQUENCE [LARGE SCALE GENOMIC DNA]</scope>
    <source>
        <strain evidence="5 6">DSM 45104</strain>
    </source>
</reference>
<dbReference type="Gene3D" id="3.30.300.30">
    <property type="match status" value="1"/>
</dbReference>
<evidence type="ECO:0000259" key="4">
    <source>
        <dbReference type="Pfam" id="PF13193"/>
    </source>
</evidence>
<feature type="domain" description="AMP-dependent synthetase/ligase" evidence="3">
    <location>
        <begin position="21"/>
        <end position="386"/>
    </location>
</feature>
<keyword evidence="2" id="KW-0436">Ligase</keyword>
<evidence type="ECO:0000256" key="2">
    <source>
        <dbReference type="ARBA" id="ARBA00022598"/>
    </source>
</evidence>
<dbReference type="SUPFAM" id="SSF56801">
    <property type="entry name" value="Acetyl-CoA synthetase-like"/>
    <property type="match status" value="1"/>
</dbReference>
<protein>
    <submittedName>
        <fullName evidence="5">Fatty-acyl-CoA synthase</fullName>
    </submittedName>
</protein>
<keyword evidence="6" id="KW-1185">Reference proteome</keyword>
<gene>
    <name evidence="5" type="ORF">C1S79_20520</name>
</gene>
<dbReference type="Pfam" id="PF00501">
    <property type="entry name" value="AMP-binding"/>
    <property type="match status" value="1"/>
</dbReference>
<evidence type="ECO:0000259" key="3">
    <source>
        <dbReference type="Pfam" id="PF00501"/>
    </source>
</evidence>
<dbReference type="PROSITE" id="PS00455">
    <property type="entry name" value="AMP_BINDING"/>
    <property type="match status" value="1"/>
</dbReference>
<dbReference type="PANTHER" id="PTHR43201:SF5">
    <property type="entry name" value="MEDIUM-CHAIN ACYL-COA LIGASE ACSF2, MITOCHONDRIAL"/>
    <property type="match status" value="1"/>
</dbReference>